<reference evidence="2" key="1">
    <citation type="submission" date="2021-01" db="EMBL/GenBank/DDBJ databases">
        <authorList>
            <person name="Corre E."/>
            <person name="Pelletier E."/>
            <person name="Niang G."/>
            <person name="Scheremetjew M."/>
            <person name="Finn R."/>
            <person name="Kale V."/>
            <person name="Holt S."/>
            <person name="Cochrane G."/>
            <person name="Meng A."/>
            <person name="Brown T."/>
            <person name="Cohen L."/>
        </authorList>
    </citation>
    <scope>NUCLEOTIDE SEQUENCE</scope>
    <source>
        <strain evidence="2">CCMP127</strain>
    </source>
</reference>
<dbReference type="AlphaFoldDB" id="A0A7S3L3E6"/>
<dbReference type="InterPro" id="IPR002073">
    <property type="entry name" value="PDEase_catalytic_dom"/>
</dbReference>
<gene>
    <name evidence="2" type="ORF">ACOF00016_LOCUS7700</name>
</gene>
<feature type="domain" description="PDEase" evidence="1">
    <location>
        <begin position="15"/>
        <end position="107"/>
    </location>
</feature>
<proteinExistence type="predicted"/>
<evidence type="ECO:0000259" key="1">
    <source>
        <dbReference type="Pfam" id="PF00233"/>
    </source>
</evidence>
<dbReference type="Gene3D" id="1.10.1300.10">
    <property type="entry name" value="3'5'-cyclic nucleotide phosphodiesterase, catalytic domain"/>
    <property type="match status" value="1"/>
</dbReference>
<name>A0A7S3L3E6_9STRA</name>
<dbReference type="GO" id="GO:0007165">
    <property type="term" value="P:signal transduction"/>
    <property type="evidence" value="ECO:0007669"/>
    <property type="project" value="InterPro"/>
</dbReference>
<dbReference type="GO" id="GO:0004114">
    <property type="term" value="F:3',5'-cyclic-nucleotide phosphodiesterase activity"/>
    <property type="evidence" value="ECO:0007669"/>
    <property type="project" value="InterPro"/>
</dbReference>
<protein>
    <recommendedName>
        <fullName evidence="1">PDEase domain-containing protein</fullName>
    </recommendedName>
</protein>
<dbReference type="EMBL" id="HBIM01009095">
    <property type="protein sequence ID" value="CAE0410166.1"/>
    <property type="molecule type" value="Transcribed_RNA"/>
</dbReference>
<dbReference type="InterPro" id="IPR036971">
    <property type="entry name" value="PDEase_catalytic_dom_sf"/>
</dbReference>
<dbReference type="SUPFAM" id="SSF109604">
    <property type="entry name" value="HD-domain/PDEase-like"/>
    <property type="match status" value="1"/>
</dbReference>
<sequence length="279" mass="33315">MDSHFREMREYIFETNEELARFRQVVVNTVLSTDIFDPELNELRKKRWSQAFSDSSRDVSNNSAHTNDARATVVIEHIMQASDVSHTMQHWNVYQRFNRNLFEEIMTAFQAGRCGGNPAEFWYEVRCLLFIRVPSCDCYHPCIHHSHQCCLFHTQGELKFFDNYIIPLAKKLRDCNVFGVSSDECLNYAVSLFLCIFFLLPSSCHHLTYSPPRLFVRSQQRNREEWEDRGRALVAEYVQDFHEKTNKYNPVHLQMKREQLKRENARMRIREEEEKQEEE</sequence>
<evidence type="ECO:0000313" key="2">
    <source>
        <dbReference type="EMBL" id="CAE0410166.1"/>
    </source>
</evidence>
<organism evidence="2">
    <name type="scientific">Amphora coffeiformis</name>
    <dbReference type="NCBI Taxonomy" id="265554"/>
    <lineage>
        <taxon>Eukaryota</taxon>
        <taxon>Sar</taxon>
        <taxon>Stramenopiles</taxon>
        <taxon>Ochrophyta</taxon>
        <taxon>Bacillariophyta</taxon>
        <taxon>Bacillariophyceae</taxon>
        <taxon>Bacillariophycidae</taxon>
        <taxon>Thalassiophysales</taxon>
        <taxon>Catenulaceae</taxon>
        <taxon>Amphora</taxon>
    </lineage>
</organism>
<accession>A0A7S3L3E6</accession>
<dbReference type="Pfam" id="PF00233">
    <property type="entry name" value="PDEase_I"/>
    <property type="match status" value="1"/>
</dbReference>